<dbReference type="PROSITE" id="PS50943">
    <property type="entry name" value="HTH_CROC1"/>
    <property type="match status" value="1"/>
</dbReference>
<dbReference type="EMBL" id="VWFC01000018">
    <property type="protein sequence ID" value="KAB1325146.1"/>
    <property type="molecule type" value="Genomic_DNA"/>
</dbReference>
<evidence type="ECO:0000256" key="3">
    <source>
        <dbReference type="ARBA" id="ARBA00023163"/>
    </source>
</evidence>
<dbReference type="Pfam" id="PF01381">
    <property type="entry name" value="HTH_3"/>
    <property type="match status" value="1"/>
</dbReference>
<dbReference type="CDD" id="cd00093">
    <property type="entry name" value="HTH_XRE"/>
    <property type="match status" value="1"/>
</dbReference>
<comment type="caution">
    <text evidence="5">The sequence shown here is derived from an EMBL/GenBank/DDBJ whole genome shotgun (WGS) entry which is preliminary data.</text>
</comment>
<keyword evidence="1" id="KW-0805">Transcription regulation</keyword>
<keyword evidence="2" id="KW-0238">DNA-binding</keyword>
<evidence type="ECO:0000256" key="2">
    <source>
        <dbReference type="ARBA" id="ARBA00023125"/>
    </source>
</evidence>
<dbReference type="GO" id="GO:0005829">
    <property type="term" value="C:cytosol"/>
    <property type="evidence" value="ECO:0007669"/>
    <property type="project" value="TreeGrafter"/>
</dbReference>
<dbReference type="InterPro" id="IPR050807">
    <property type="entry name" value="TransReg_Diox_bact_type"/>
</dbReference>
<dbReference type="Proteomes" id="UP000375690">
    <property type="component" value="Unassembled WGS sequence"/>
</dbReference>
<evidence type="ECO:0000313" key="5">
    <source>
        <dbReference type="EMBL" id="KAA4664118.1"/>
    </source>
</evidence>
<dbReference type="AlphaFoldDB" id="A0A139L404"/>
<dbReference type="Gene3D" id="1.10.260.40">
    <property type="entry name" value="lambda repressor-like DNA-binding domains"/>
    <property type="match status" value="1"/>
</dbReference>
<dbReference type="SUPFAM" id="SSF47413">
    <property type="entry name" value="lambda repressor-like DNA-binding domains"/>
    <property type="match status" value="1"/>
</dbReference>
<dbReference type="Proteomes" id="UP000435985">
    <property type="component" value="Unassembled WGS sequence"/>
</dbReference>
<keyword evidence="3" id="KW-0804">Transcription</keyword>
<dbReference type="EMBL" id="JAQNZF010000029">
    <property type="protein sequence ID" value="MDC2744327.1"/>
    <property type="molecule type" value="Genomic_DNA"/>
</dbReference>
<evidence type="ECO:0000313" key="7">
    <source>
        <dbReference type="EMBL" id="MDC2744327.1"/>
    </source>
</evidence>
<dbReference type="EMBL" id="VWFO01000012">
    <property type="protein sequence ID" value="KAA4664118.1"/>
    <property type="molecule type" value="Genomic_DNA"/>
</dbReference>
<reference evidence="7" key="2">
    <citation type="submission" date="2022-10" db="EMBL/GenBank/DDBJ databases">
        <title>Human gut microbiome strain richness.</title>
        <authorList>
            <person name="Chen-Liaw A."/>
        </authorList>
    </citation>
    <scope>NUCLEOTIDE SEQUENCE</scope>
    <source>
        <strain evidence="7">BSD2780120875st1_E1_BSD2780120875_150330</strain>
    </source>
</reference>
<reference evidence="8 9" key="1">
    <citation type="journal article" date="2019" name="Nat. Med.">
        <title>A library of human gut bacterial isolates paired with longitudinal multiomics data enables mechanistic microbiome research.</title>
        <authorList>
            <person name="Poyet M."/>
            <person name="Groussin M."/>
            <person name="Gibbons S.M."/>
            <person name="Avila-Pacheco J."/>
            <person name="Jiang X."/>
            <person name="Kearney S.M."/>
            <person name="Perrotta A.R."/>
            <person name="Berdy B."/>
            <person name="Zhao S."/>
            <person name="Lieberman T.D."/>
            <person name="Swanson P.K."/>
            <person name="Smith M."/>
            <person name="Roesemann S."/>
            <person name="Alexander J.E."/>
            <person name="Rich S.A."/>
            <person name="Livny J."/>
            <person name="Vlamakis H."/>
            <person name="Clish C."/>
            <person name="Bullock K."/>
            <person name="Deik A."/>
            <person name="Scott J."/>
            <person name="Pierce K.A."/>
            <person name="Xavier R.J."/>
            <person name="Alm E.J."/>
        </authorList>
    </citation>
    <scope>NUCLEOTIDE SEQUENCE [LARGE SCALE GENOMIC DNA]</scope>
    <source>
        <strain evidence="5 9">BIOML-A14</strain>
        <strain evidence="6 8">BIOML-A2</strain>
    </source>
</reference>
<feature type="domain" description="HTH cro/C1-type" evidence="4">
    <location>
        <begin position="11"/>
        <end position="65"/>
    </location>
</feature>
<dbReference type="RefSeq" id="WP_004310589.1">
    <property type="nucleotide sequence ID" value="NZ_CAXTIO010000015.1"/>
</dbReference>
<accession>A0A139L404</accession>
<evidence type="ECO:0000259" key="4">
    <source>
        <dbReference type="PROSITE" id="PS50943"/>
    </source>
</evidence>
<dbReference type="GO" id="GO:0003677">
    <property type="term" value="F:DNA binding"/>
    <property type="evidence" value="ECO:0007669"/>
    <property type="project" value="UniProtKB-KW"/>
</dbReference>
<name>A0A139L404_BACOV</name>
<evidence type="ECO:0000313" key="6">
    <source>
        <dbReference type="EMBL" id="KAB1325146.1"/>
    </source>
</evidence>
<dbReference type="InterPro" id="IPR001387">
    <property type="entry name" value="Cro/C1-type_HTH"/>
</dbReference>
<dbReference type="PANTHER" id="PTHR46797">
    <property type="entry name" value="HTH-TYPE TRANSCRIPTIONAL REGULATOR"/>
    <property type="match status" value="1"/>
</dbReference>
<evidence type="ECO:0000256" key="1">
    <source>
        <dbReference type="ARBA" id="ARBA00023015"/>
    </source>
</evidence>
<protein>
    <submittedName>
        <fullName evidence="5">Helix-turn-helix transcriptional regulator</fullName>
    </submittedName>
</protein>
<organism evidence="5 9">
    <name type="scientific">Bacteroides ovatus</name>
    <dbReference type="NCBI Taxonomy" id="28116"/>
    <lineage>
        <taxon>Bacteria</taxon>
        <taxon>Pseudomonadati</taxon>
        <taxon>Bacteroidota</taxon>
        <taxon>Bacteroidia</taxon>
        <taxon>Bacteroidales</taxon>
        <taxon>Bacteroidaceae</taxon>
        <taxon>Bacteroides</taxon>
    </lineage>
</organism>
<dbReference type="GO" id="GO:0003700">
    <property type="term" value="F:DNA-binding transcription factor activity"/>
    <property type="evidence" value="ECO:0007669"/>
    <property type="project" value="TreeGrafter"/>
</dbReference>
<gene>
    <name evidence="6" type="ORF">F3B53_15375</name>
    <name evidence="5" type="ORF">F3B98_11345</name>
    <name evidence="7" type="ORF">PO382_19090</name>
</gene>
<sequence length="70" mass="7913">MTINELFGIRVREQRIALNLSQEKLANIADIDRTYLPDIENGKRNVSLAVAEKIAKALNVPLTKLLETHE</sequence>
<proteinExistence type="predicted"/>
<dbReference type="InterPro" id="IPR010982">
    <property type="entry name" value="Lambda_DNA-bd_dom_sf"/>
</dbReference>
<dbReference type="PANTHER" id="PTHR46797:SF23">
    <property type="entry name" value="HTH-TYPE TRANSCRIPTIONAL REGULATOR SUTR"/>
    <property type="match status" value="1"/>
</dbReference>
<dbReference type="Proteomes" id="UP001219389">
    <property type="component" value="Unassembled WGS sequence"/>
</dbReference>
<evidence type="ECO:0000313" key="8">
    <source>
        <dbReference type="Proteomes" id="UP000375690"/>
    </source>
</evidence>
<dbReference type="SMART" id="SM00530">
    <property type="entry name" value="HTH_XRE"/>
    <property type="match status" value="1"/>
</dbReference>
<evidence type="ECO:0000313" key="9">
    <source>
        <dbReference type="Proteomes" id="UP000435985"/>
    </source>
</evidence>